<sequence length="393" mass="44239">MSAMFKLFYFFILFGCIVGPLTAISCKNEQDESVDWYIAYKLPREEPKPNQNGYNYATITSKDYKESKLKLSSKLVNDSGSIWGKTLAPLYADASKYTYFAWNDDPPKEKGNGYYAHSKGVIAMDATSGFWLIHSVPNFPNLFNETYDYPTTGRENAQISLCLSFASQLEGPKIGSILALMRPNVYAYNLIDTIPKENDNFQSLVPSSGRKRSRNRNTVLTSSLKGSSDGTQFTVFGKSPRALIEIYSDVIGPTLKSDLYTQTWRRGAGGILNSTCSRKTVNVMNVQSISMKFKNDTETDDWDFTSDHSKWAITTDADNSETSSEKNPWTCVGDINRMQSQSKRGGSVVCLKNQQLWSAFNKIIKSTEACNQRTRKNSSTRKPKAKRFFFDST</sequence>
<comment type="similarity">
    <text evidence="1">Belongs to the DNase II family.</text>
</comment>
<evidence type="ECO:0000313" key="5">
    <source>
        <dbReference type="Proteomes" id="UP000015104"/>
    </source>
</evidence>
<accession>T1JRZ4</accession>
<evidence type="ECO:0000256" key="1">
    <source>
        <dbReference type="ARBA" id="ARBA00007527"/>
    </source>
</evidence>
<keyword evidence="5" id="KW-1185">Reference proteome</keyword>
<evidence type="ECO:0000256" key="3">
    <source>
        <dbReference type="SAM" id="SignalP"/>
    </source>
</evidence>
<dbReference type="GO" id="GO:0006309">
    <property type="term" value="P:apoptotic DNA fragmentation"/>
    <property type="evidence" value="ECO:0007669"/>
    <property type="project" value="TreeGrafter"/>
</dbReference>
<dbReference type="STRING" id="32264.T1JRZ4"/>
<keyword evidence="2" id="KW-0378">Hydrolase</keyword>
<dbReference type="EMBL" id="CAEY01000457">
    <property type="status" value="NOT_ANNOTATED_CDS"/>
    <property type="molecule type" value="Genomic_DNA"/>
</dbReference>
<dbReference type="HOGENOM" id="CLU_053867_0_0_1"/>
<proteinExistence type="inferred from homology"/>
<dbReference type="AlphaFoldDB" id="T1JRZ4"/>
<dbReference type="eggNOG" id="KOG3825">
    <property type="taxonomic scope" value="Eukaryota"/>
</dbReference>
<dbReference type="CDD" id="cd09121">
    <property type="entry name" value="PLDc_DNaseII_2"/>
    <property type="match status" value="1"/>
</dbReference>
<dbReference type="Pfam" id="PF03265">
    <property type="entry name" value="DNase_II"/>
    <property type="match status" value="1"/>
</dbReference>
<gene>
    <name evidence="4" type="primary">107359391</name>
</gene>
<dbReference type="PROSITE" id="PS51257">
    <property type="entry name" value="PROKAR_LIPOPROTEIN"/>
    <property type="match status" value="1"/>
</dbReference>
<dbReference type="Proteomes" id="UP000015104">
    <property type="component" value="Unassembled WGS sequence"/>
</dbReference>
<feature type="signal peptide" evidence="3">
    <location>
        <begin position="1"/>
        <end position="23"/>
    </location>
</feature>
<dbReference type="OMA" id="DNTEDHS"/>
<protein>
    <submittedName>
        <fullName evidence="4">Uncharacterized protein</fullName>
    </submittedName>
</protein>
<dbReference type="InterPro" id="IPR004947">
    <property type="entry name" value="DNase_II"/>
</dbReference>
<feature type="chain" id="PRO_5004580573" evidence="3">
    <location>
        <begin position="24"/>
        <end position="393"/>
    </location>
</feature>
<dbReference type="OrthoDB" id="10261598at2759"/>
<dbReference type="CDD" id="cd09120">
    <property type="entry name" value="PLDc_DNaseII_1"/>
    <property type="match status" value="1"/>
</dbReference>
<dbReference type="KEGG" id="tut:107359391"/>
<name>T1JRZ4_TETUR</name>
<dbReference type="EnsemblMetazoa" id="tetur01g08690.1">
    <property type="protein sequence ID" value="tetur01g08690.1"/>
    <property type="gene ID" value="tetur01g08690"/>
</dbReference>
<keyword evidence="3" id="KW-0732">Signal</keyword>
<dbReference type="GO" id="GO:0004531">
    <property type="term" value="F:deoxyribonuclease II activity"/>
    <property type="evidence" value="ECO:0007669"/>
    <property type="project" value="InterPro"/>
</dbReference>
<evidence type="ECO:0000256" key="2">
    <source>
        <dbReference type="ARBA" id="ARBA00022801"/>
    </source>
</evidence>
<reference evidence="4" key="2">
    <citation type="submission" date="2015-06" db="UniProtKB">
        <authorList>
            <consortium name="EnsemblMetazoa"/>
        </authorList>
    </citation>
    <scope>IDENTIFICATION</scope>
</reference>
<dbReference type="PANTHER" id="PTHR10858:SF23">
    <property type="entry name" value="DEOXYRIBONUCLEASE II"/>
    <property type="match status" value="1"/>
</dbReference>
<evidence type="ECO:0000313" key="4">
    <source>
        <dbReference type="EnsemblMetazoa" id="tetur01g08690.1"/>
    </source>
</evidence>
<organism evidence="4 5">
    <name type="scientific">Tetranychus urticae</name>
    <name type="common">Two-spotted spider mite</name>
    <dbReference type="NCBI Taxonomy" id="32264"/>
    <lineage>
        <taxon>Eukaryota</taxon>
        <taxon>Metazoa</taxon>
        <taxon>Ecdysozoa</taxon>
        <taxon>Arthropoda</taxon>
        <taxon>Chelicerata</taxon>
        <taxon>Arachnida</taxon>
        <taxon>Acari</taxon>
        <taxon>Acariformes</taxon>
        <taxon>Trombidiformes</taxon>
        <taxon>Prostigmata</taxon>
        <taxon>Eleutherengona</taxon>
        <taxon>Raphignathae</taxon>
        <taxon>Tetranychoidea</taxon>
        <taxon>Tetranychidae</taxon>
        <taxon>Tetranychus</taxon>
    </lineage>
</organism>
<reference evidence="5" key="1">
    <citation type="submission" date="2011-08" db="EMBL/GenBank/DDBJ databases">
        <authorList>
            <person name="Rombauts S."/>
        </authorList>
    </citation>
    <scope>NUCLEOTIDE SEQUENCE</scope>
    <source>
        <strain evidence="5">London</strain>
    </source>
</reference>
<dbReference type="PANTHER" id="PTHR10858">
    <property type="entry name" value="DEOXYRIBONUCLEASE II"/>
    <property type="match status" value="1"/>
</dbReference>